<keyword evidence="7 9" id="KW-0413">Isomerase</keyword>
<keyword evidence="10" id="KW-1185">Reference proteome</keyword>
<dbReference type="SUPFAM" id="SSF89623">
    <property type="entry name" value="Ribose/Galactose isomerase RpiB/AlsB"/>
    <property type="match status" value="1"/>
</dbReference>
<comment type="caution">
    <text evidence="9">The sequence shown here is derived from an EMBL/GenBank/DDBJ whole genome shotgun (WGS) entry which is preliminary data.</text>
</comment>
<evidence type="ECO:0000313" key="10">
    <source>
        <dbReference type="Proteomes" id="UP001519863"/>
    </source>
</evidence>
<dbReference type="PANTHER" id="PTHR30345:SF0">
    <property type="entry name" value="DNA DAMAGE-REPAIR_TOLERATION PROTEIN DRT102"/>
    <property type="match status" value="1"/>
</dbReference>
<comment type="similarity">
    <text evidence="3">Belongs to the LacAB/RpiB family.</text>
</comment>
<evidence type="ECO:0000256" key="7">
    <source>
        <dbReference type="ARBA" id="ARBA00023235"/>
    </source>
</evidence>
<dbReference type="PANTHER" id="PTHR30345">
    <property type="entry name" value="RIBOSE-5-PHOSPHATE ISOMERASE B"/>
    <property type="match status" value="1"/>
</dbReference>
<dbReference type="NCBIfam" id="TIGR00689">
    <property type="entry name" value="rpiB_lacA_lacB"/>
    <property type="match status" value="1"/>
</dbReference>
<dbReference type="InterPro" id="IPR036569">
    <property type="entry name" value="RpiB_LacA_LacB_sf"/>
</dbReference>
<comment type="subunit">
    <text evidence="4">Homodimer.</text>
</comment>
<dbReference type="InterPro" id="IPR003500">
    <property type="entry name" value="RpiB_LacA_LacB"/>
</dbReference>
<dbReference type="Proteomes" id="UP001519863">
    <property type="component" value="Unassembled WGS sequence"/>
</dbReference>
<dbReference type="PIRSF" id="PIRSF005384">
    <property type="entry name" value="RpiB_LacA_B"/>
    <property type="match status" value="1"/>
</dbReference>
<dbReference type="EMBL" id="JAHXZI010000001">
    <property type="protein sequence ID" value="MBW6432155.1"/>
    <property type="molecule type" value="Genomic_DNA"/>
</dbReference>
<dbReference type="Pfam" id="PF02502">
    <property type="entry name" value="LacAB_rpiB"/>
    <property type="match status" value="1"/>
</dbReference>
<dbReference type="Gene3D" id="3.40.1400.10">
    <property type="entry name" value="Sugar-phosphate isomerase, RpiB/LacA/LacB"/>
    <property type="match status" value="1"/>
</dbReference>
<gene>
    <name evidence="9" type="ORF">KZ829_00125</name>
</gene>
<evidence type="ECO:0000256" key="6">
    <source>
        <dbReference type="ARBA" id="ARBA00014007"/>
    </source>
</evidence>
<evidence type="ECO:0000256" key="2">
    <source>
        <dbReference type="ARBA" id="ARBA00004988"/>
    </source>
</evidence>
<organism evidence="9 10">
    <name type="scientific">Actinoplanes hulinensis</name>
    <dbReference type="NCBI Taxonomy" id="1144547"/>
    <lineage>
        <taxon>Bacteria</taxon>
        <taxon>Bacillati</taxon>
        <taxon>Actinomycetota</taxon>
        <taxon>Actinomycetes</taxon>
        <taxon>Micromonosporales</taxon>
        <taxon>Micromonosporaceae</taxon>
        <taxon>Actinoplanes</taxon>
    </lineage>
</organism>
<sequence>MRLYLGSDHAGFELKNHLVNHLNKQGHDVVDVGPHVYDAEDDYPAFCFHTGVKVVADPGSLGIVIGGSGNGEQIAANKVPGVRSALVWRTEIAELARQHNDSNVIAIGARQHTLDEATAFVEAFIATPFSGDARHARRIGQLADYEAARELPELPDSAAIA</sequence>
<evidence type="ECO:0000256" key="4">
    <source>
        <dbReference type="ARBA" id="ARBA00011738"/>
    </source>
</evidence>
<reference evidence="9 10" key="1">
    <citation type="journal article" date="2013" name="Antonie Van Leeuwenhoek">
        <title>Actinoplanes hulinensis sp. nov., a novel actinomycete isolated from soybean root (Glycine max (L.) Merr).</title>
        <authorList>
            <person name="Shen Y."/>
            <person name="Liu C."/>
            <person name="Wang X."/>
            <person name="Zhao J."/>
            <person name="Jia F."/>
            <person name="Zhang Y."/>
            <person name="Wang L."/>
            <person name="Yang D."/>
            <person name="Xiang W."/>
        </authorList>
    </citation>
    <scope>NUCLEOTIDE SEQUENCE [LARGE SCALE GENOMIC DNA]</scope>
    <source>
        <strain evidence="9 10">NEAU-M9</strain>
    </source>
</reference>
<name>A0ABS7ATN5_9ACTN</name>
<dbReference type="InterPro" id="IPR011860">
    <property type="entry name" value="Rib-5-P_Isoase_Actino"/>
</dbReference>
<comment type="pathway">
    <text evidence="2">Carbohydrate degradation; pentose phosphate pathway; D-ribose 5-phosphate from D-ribulose 5-phosphate (non-oxidative stage): step 1/1.</text>
</comment>
<evidence type="ECO:0000256" key="3">
    <source>
        <dbReference type="ARBA" id="ARBA00008754"/>
    </source>
</evidence>
<dbReference type="GO" id="GO:0004751">
    <property type="term" value="F:ribose-5-phosphate isomerase activity"/>
    <property type="evidence" value="ECO:0007669"/>
    <property type="project" value="UniProtKB-EC"/>
</dbReference>
<dbReference type="NCBIfam" id="TIGR02133">
    <property type="entry name" value="RPI_actino"/>
    <property type="match status" value="1"/>
</dbReference>
<evidence type="ECO:0000256" key="5">
    <source>
        <dbReference type="ARBA" id="ARBA00011959"/>
    </source>
</evidence>
<evidence type="ECO:0000313" key="9">
    <source>
        <dbReference type="EMBL" id="MBW6432155.1"/>
    </source>
</evidence>
<evidence type="ECO:0000256" key="1">
    <source>
        <dbReference type="ARBA" id="ARBA00001713"/>
    </source>
</evidence>
<proteinExistence type="inferred from homology"/>
<accession>A0ABS7ATN5</accession>
<protein>
    <recommendedName>
        <fullName evidence="6">Ribose-5-phosphate isomerase B</fullName>
        <ecNumber evidence="5">5.3.1.6</ecNumber>
    </recommendedName>
    <alternativeName>
        <fullName evidence="8">Phosphoriboisomerase B</fullName>
    </alternativeName>
</protein>
<evidence type="ECO:0000256" key="8">
    <source>
        <dbReference type="ARBA" id="ARBA00032117"/>
    </source>
</evidence>
<comment type="catalytic activity">
    <reaction evidence="1">
        <text>aldehydo-D-ribose 5-phosphate = D-ribulose 5-phosphate</text>
        <dbReference type="Rhea" id="RHEA:14657"/>
        <dbReference type="ChEBI" id="CHEBI:58121"/>
        <dbReference type="ChEBI" id="CHEBI:58273"/>
        <dbReference type="EC" id="5.3.1.6"/>
    </reaction>
</comment>
<dbReference type="NCBIfam" id="NF004051">
    <property type="entry name" value="PRK05571.1"/>
    <property type="match status" value="1"/>
</dbReference>
<dbReference type="RefSeq" id="WP_220141857.1">
    <property type="nucleotide sequence ID" value="NZ_JAHXZI010000001.1"/>
</dbReference>
<dbReference type="EC" id="5.3.1.6" evidence="5"/>